<sequence length="63" mass="7521">MIGHNGIGRNSLDRVRLNRHQAEYLLPAYDPMFVRYRTTSHFFERETLADVFCTQVHDLDLFH</sequence>
<reference evidence="1 2" key="1">
    <citation type="submission" date="2019-05" db="EMBL/GenBank/DDBJ databases">
        <title>Emergence of the Ug99 lineage of the wheat stem rust pathogen through somatic hybridization.</title>
        <authorList>
            <person name="Li F."/>
            <person name="Upadhyaya N.M."/>
            <person name="Sperschneider J."/>
            <person name="Matny O."/>
            <person name="Nguyen-Phuc H."/>
            <person name="Mago R."/>
            <person name="Raley C."/>
            <person name="Miller M.E."/>
            <person name="Silverstein K.A.T."/>
            <person name="Henningsen E."/>
            <person name="Hirsch C.D."/>
            <person name="Visser B."/>
            <person name="Pretorius Z.A."/>
            <person name="Steffenson B.J."/>
            <person name="Schwessinger B."/>
            <person name="Dodds P.N."/>
            <person name="Figueroa M."/>
        </authorList>
    </citation>
    <scope>NUCLEOTIDE SEQUENCE [LARGE SCALE GENOMIC DNA]</scope>
    <source>
        <strain evidence="1">21-0</strain>
    </source>
</reference>
<evidence type="ECO:0000313" key="1">
    <source>
        <dbReference type="EMBL" id="KAA1103174.1"/>
    </source>
</evidence>
<keyword evidence="2" id="KW-1185">Reference proteome</keyword>
<dbReference type="AlphaFoldDB" id="A0A5B0PR40"/>
<dbReference type="Proteomes" id="UP000324748">
    <property type="component" value="Unassembled WGS sequence"/>
</dbReference>
<dbReference type="EMBL" id="VSWC01000042">
    <property type="protein sequence ID" value="KAA1103174.1"/>
    <property type="molecule type" value="Genomic_DNA"/>
</dbReference>
<accession>A0A5B0PR40</accession>
<gene>
    <name evidence="1" type="ORF">PGT21_009107</name>
</gene>
<name>A0A5B0PR40_PUCGR</name>
<comment type="caution">
    <text evidence="1">The sequence shown here is derived from an EMBL/GenBank/DDBJ whole genome shotgun (WGS) entry which is preliminary data.</text>
</comment>
<proteinExistence type="predicted"/>
<protein>
    <submittedName>
        <fullName evidence="1">Uncharacterized protein</fullName>
    </submittedName>
</protein>
<evidence type="ECO:0000313" key="2">
    <source>
        <dbReference type="Proteomes" id="UP000324748"/>
    </source>
</evidence>
<organism evidence="1 2">
    <name type="scientific">Puccinia graminis f. sp. tritici</name>
    <dbReference type="NCBI Taxonomy" id="56615"/>
    <lineage>
        <taxon>Eukaryota</taxon>
        <taxon>Fungi</taxon>
        <taxon>Dikarya</taxon>
        <taxon>Basidiomycota</taxon>
        <taxon>Pucciniomycotina</taxon>
        <taxon>Pucciniomycetes</taxon>
        <taxon>Pucciniales</taxon>
        <taxon>Pucciniaceae</taxon>
        <taxon>Puccinia</taxon>
    </lineage>
</organism>